<dbReference type="GeneID" id="14866038"/>
<gene>
    <name evidence="1" type="ORF">DFA_11101</name>
</gene>
<dbReference type="KEGG" id="dfa:DFA_11101"/>
<sequence>MDGCLLDFLWKELSLCLSVSVDLMVVQGGSLFSSSCYSIIIATRDLSSR</sequence>
<dbReference type="AlphaFoldDB" id="F4QES9"/>
<proteinExistence type="predicted"/>
<name>F4QES9_CACFS</name>
<dbReference type="Proteomes" id="UP000007797">
    <property type="component" value="Unassembled WGS sequence"/>
</dbReference>
<reference evidence="2" key="1">
    <citation type="journal article" date="2011" name="Genome Res.">
        <title>Phylogeny-wide analysis of social amoeba genomes highlights ancient origins for complex intercellular communication.</title>
        <authorList>
            <person name="Heidel A.J."/>
            <person name="Lawal H.M."/>
            <person name="Felder M."/>
            <person name="Schilde C."/>
            <person name="Helps N.R."/>
            <person name="Tunggal B."/>
            <person name="Rivero F."/>
            <person name="John U."/>
            <person name="Schleicher M."/>
            <person name="Eichinger L."/>
            <person name="Platzer M."/>
            <person name="Noegel A.A."/>
            <person name="Schaap P."/>
            <person name="Gloeckner G."/>
        </authorList>
    </citation>
    <scope>NUCLEOTIDE SEQUENCE [LARGE SCALE GENOMIC DNA]</scope>
    <source>
        <strain evidence="2">SH3</strain>
    </source>
</reference>
<evidence type="ECO:0000313" key="1">
    <source>
        <dbReference type="EMBL" id="EGG13340.1"/>
    </source>
</evidence>
<protein>
    <submittedName>
        <fullName evidence="1">Uncharacterized protein</fullName>
    </submittedName>
</protein>
<accession>F4QES9</accession>
<keyword evidence="2" id="KW-1185">Reference proteome</keyword>
<organism evidence="1 2">
    <name type="scientific">Cavenderia fasciculata</name>
    <name type="common">Slime mold</name>
    <name type="synonym">Dictyostelium fasciculatum</name>
    <dbReference type="NCBI Taxonomy" id="261658"/>
    <lineage>
        <taxon>Eukaryota</taxon>
        <taxon>Amoebozoa</taxon>
        <taxon>Evosea</taxon>
        <taxon>Eumycetozoa</taxon>
        <taxon>Dictyostelia</taxon>
        <taxon>Acytosteliales</taxon>
        <taxon>Cavenderiaceae</taxon>
        <taxon>Cavenderia</taxon>
    </lineage>
</organism>
<evidence type="ECO:0000313" key="2">
    <source>
        <dbReference type="Proteomes" id="UP000007797"/>
    </source>
</evidence>
<dbReference type="EMBL" id="GL883029">
    <property type="protein sequence ID" value="EGG13340.1"/>
    <property type="molecule type" value="Genomic_DNA"/>
</dbReference>
<dbReference type="RefSeq" id="XP_004350044.1">
    <property type="nucleotide sequence ID" value="XM_004349994.1"/>
</dbReference>